<reference evidence="1 2" key="2">
    <citation type="submission" date="2018-12" db="EMBL/GenBank/DDBJ databases">
        <title>Rhizobacter gummiphilus sp. nov., a rubber-degrading bacterium isolated from the soil of a botanical garden in Japan.</title>
        <authorList>
            <person name="Shunsuke S.S."/>
        </authorList>
    </citation>
    <scope>NUCLEOTIDE SEQUENCE [LARGE SCALE GENOMIC DNA]</scope>
    <source>
        <strain evidence="1 2">S-16</strain>
    </source>
</reference>
<dbReference type="Gene3D" id="3.90.1720.10">
    <property type="entry name" value="endopeptidase domain like (from Nostoc punctiforme)"/>
    <property type="match status" value="1"/>
</dbReference>
<proteinExistence type="predicted"/>
<evidence type="ECO:0000313" key="1">
    <source>
        <dbReference type="EMBL" id="RQP21804.1"/>
    </source>
</evidence>
<keyword evidence="2" id="KW-1185">Reference proteome</keyword>
<reference evidence="1 2" key="1">
    <citation type="submission" date="2018-08" db="EMBL/GenBank/DDBJ databases">
        <authorList>
            <person name="Khan S.A."/>
            <person name="Jeon C.O."/>
            <person name="Chun B.H."/>
            <person name="Jeong S.E."/>
        </authorList>
    </citation>
    <scope>NUCLEOTIDE SEQUENCE [LARGE SCALE GENOMIC DNA]</scope>
    <source>
        <strain evidence="1 2">S-16</strain>
    </source>
</reference>
<evidence type="ECO:0008006" key="3">
    <source>
        <dbReference type="Google" id="ProtNLM"/>
    </source>
</evidence>
<dbReference type="AlphaFoldDB" id="A0A3N7HIE0"/>
<sequence length="132" mass="14284">MLESLPPATVISVNRGAYRHVGLLTELCPGQARKVISLNPGLAGSQLVEEFVSTFARNQEVTVEGLSGTLPWWQVLARARSGAHPAYSWTQFNCEHFVRFAHQLPAASPQVRAWGAIAATVLFVAFQGKVAA</sequence>
<dbReference type="Proteomes" id="UP000267464">
    <property type="component" value="Unassembled WGS sequence"/>
</dbReference>
<name>A0A3N7HIE0_9BURK</name>
<organism evidence="1 2">
    <name type="scientific">Piscinibacter terrae</name>
    <dbReference type="NCBI Taxonomy" id="2496871"/>
    <lineage>
        <taxon>Bacteria</taxon>
        <taxon>Pseudomonadati</taxon>
        <taxon>Pseudomonadota</taxon>
        <taxon>Betaproteobacteria</taxon>
        <taxon>Burkholderiales</taxon>
        <taxon>Sphaerotilaceae</taxon>
        <taxon>Piscinibacter</taxon>
    </lineage>
</organism>
<evidence type="ECO:0000313" key="2">
    <source>
        <dbReference type="Proteomes" id="UP000267464"/>
    </source>
</evidence>
<protein>
    <recommendedName>
        <fullName evidence="3">LRAT domain-containing protein</fullName>
    </recommendedName>
</protein>
<comment type="caution">
    <text evidence="1">The sequence shown here is derived from an EMBL/GenBank/DDBJ whole genome shotgun (WGS) entry which is preliminary data.</text>
</comment>
<dbReference type="EMBL" id="QUSW01000009">
    <property type="protein sequence ID" value="RQP21804.1"/>
    <property type="molecule type" value="Genomic_DNA"/>
</dbReference>
<gene>
    <name evidence="1" type="ORF">DZC73_25520</name>
</gene>
<accession>A0A3N7HIE0</accession>